<dbReference type="PANTHER" id="PTHR31707">
    <property type="entry name" value="PECTINESTERASE"/>
    <property type="match status" value="1"/>
</dbReference>
<accession>A0A8S0PLW4</accession>
<dbReference type="Proteomes" id="UP000594638">
    <property type="component" value="Unassembled WGS sequence"/>
</dbReference>
<dbReference type="Gramene" id="OE9A071540T1">
    <property type="protein sequence ID" value="OE9A071540C1"/>
    <property type="gene ID" value="OE9A071540"/>
</dbReference>
<evidence type="ECO:0000256" key="11">
    <source>
        <dbReference type="ARBA" id="ARBA00047928"/>
    </source>
</evidence>
<evidence type="ECO:0000313" key="15">
    <source>
        <dbReference type="EMBL" id="CAA2954740.1"/>
    </source>
</evidence>
<gene>
    <name evidence="15" type="ORF">OLEA9_A071540</name>
</gene>
<comment type="similarity">
    <text evidence="3">In the N-terminal section; belongs to the PMEI family.</text>
</comment>
<dbReference type="GO" id="GO:0004857">
    <property type="term" value="F:enzyme inhibitor activity"/>
    <property type="evidence" value="ECO:0007669"/>
    <property type="project" value="InterPro"/>
</dbReference>
<name>A0A8S0PLW4_OLEEU</name>
<keyword evidence="16" id="KW-1185">Reference proteome</keyword>
<comment type="similarity">
    <text evidence="4">In the C-terminal section; belongs to the pectinesterase family.</text>
</comment>
<dbReference type="InterPro" id="IPR012334">
    <property type="entry name" value="Pectin_lyas_fold"/>
</dbReference>
<dbReference type="FunFam" id="2.160.20.10:FF:000029">
    <property type="entry name" value="Pectinesterase 4"/>
    <property type="match status" value="1"/>
</dbReference>
<dbReference type="SUPFAM" id="SSF101148">
    <property type="entry name" value="Plant invertase/pectin methylesterase inhibitor"/>
    <property type="match status" value="1"/>
</dbReference>
<reference evidence="15 16" key="1">
    <citation type="submission" date="2019-12" db="EMBL/GenBank/DDBJ databases">
        <authorList>
            <person name="Alioto T."/>
            <person name="Alioto T."/>
            <person name="Gomez Garrido J."/>
        </authorList>
    </citation>
    <scope>NUCLEOTIDE SEQUENCE [LARGE SCALE GENOMIC DNA]</scope>
</reference>
<evidence type="ECO:0000256" key="10">
    <source>
        <dbReference type="ARBA" id="ARBA00023316"/>
    </source>
</evidence>
<comment type="pathway">
    <text evidence="2 13">Glycan metabolism; pectin degradation; 2-dehydro-3-deoxy-D-gluconate from pectin: step 1/5.</text>
</comment>
<dbReference type="EMBL" id="CACTIH010000123">
    <property type="protein sequence ID" value="CAA2954740.1"/>
    <property type="molecule type" value="Genomic_DNA"/>
</dbReference>
<dbReference type="NCBIfam" id="TIGR01614">
    <property type="entry name" value="PME_inhib"/>
    <property type="match status" value="1"/>
</dbReference>
<dbReference type="GO" id="GO:0045490">
    <property type="term" value="P:pectin catabolic process"/>
    <property type="evidence" value="ECO:0007669"/>
    <property type="project" value="UniProtKB-UniRule"/>
</dbReference>
<keyword evidence="7" id="KW-0964">Secreted</keyword>
<dbReference type="InterPro" id="IPR006501">
    <property type="entry name" value="Pectinesterase_inhib_dom"/>
</dbReference>
<keyword evidence="10" id="KW-0961">Cell wall biogenesis/degradation</keyword>
<dbReference type="InterPro" id="IPR011050">
    <property type="entry name" value="Pectin_lyase_fold/virulence"/>
</dbReference>
<evidence type="ECO:0000256" key="7">
    <source>
        <dbReference type="ARBA" id="ARBA00022525"/>
    </source>
</evidence>
<dbReference type="Pfam" id="PF04043">
    <property type="entry name" value="PMEI"/>
    <property type="match status" value="1"/>
</dbReference>
<dbReference type="EC" id="3.1.1.11" evidence="5 13"/>
<organism evidence="15 16">
    <name type="scientific">Olea europaea subsp. europaea</name>
    <dbReference type="NCBI Taxonomy" id="158383"/>
    <lineage>
        <taxon>Eukaryota</taxon>
        <taxon>Viridiplantae</taxon>
        <taxon>Streptophyta</taxon>
        <taxon>Embryophyta</taxon>
        <taxon>Tracheophyta</taxon>
        <taxon>Spermatophyta</taxon>
        <taxon>Magnoliopsida</taxon>
        <taxon>eudicotyledons</taxon>
        <taxon>Gunneridae</taxon>
        <taxon>Pentapetalae</taxon>
        <taxon>asterids</taxon>
        <taxon>lamiids</taxon>
        <taxon>Lamiales</taxon>
        <taxon>Oleaceae</taxon>
        <taxon>Oleeae</taxon>
        <taxon>Olea</taxon>
    </lineage>
</organism>
<dbReference type="Gene3D" id="1.20.140.40">
    <property type="entry name" value="Invertase/pectin methylesterase inhibitor family protein"/>
    <property type="match status" value="1"/>
</dbReference>
<feature type="active site" evidence="12">
    <location>
        <position position="401"/>
    </location>
</feature>
<evidence type="ECO:0000256" key="12">
    <source>
        <dbReference type="PROSITE-ProRule" id="PRU10040"/>
    </source>
</evidence>
<dbReference type="Pfam" id="PF01095">
    <property type="entry name" value="Pectinesterase"/>
    <property type="match status" value="1"/>
</dbReference>
<dbReference type="GO" id="GO:0030599">
    <property type="term" value="F:pectinesterase activity"/>
    <property type="evidence" value="ECO:0007669"/>
    <property type="project" value="UniProtKB-UniRule"/>
</dbReference>
<evidence type="ECO:0000256" key="8">
    <source>
        <dbReference type="ARBA" id="ARBA00022801"/>
    </source>
</evidence>
<dbReference type="AlphaFoldDB" id="A0A8S0PLW4"/>
<protein>
    <recommendedName>
        <fullName evidence="5 13">Pectinesterase</fullName>
        <ecNumber evidence="5 13">3.1.1.11</ecNumber>
    </recommendedName>
</protein>
<evidence type="ECO:0000259" key="14">
    <source>
        <dbReference type="SMART" id="SM00856"/>
    </source>
</evidence>
<dbReference type="Gene3D" id="2.160.20.10">
    <property type="entry name" value="Single-stranded right-handed beta-helix, Pectin lyase-like"/>
    <property type="match status" value="1"/>
</dbReference>
<keyword evidence="9 13" id="KW-0063">Aspartyl esterase</keyword>
<evidence type="ECO:0000313" key="16">
    <source>
        <dbReference type="Proteomes" id="UP000594638"/>
    </source>
</evidence>
<evidence type="ECO:0000256" key="6">
    <source>
        <dbReference type="ARBA" id="ARBA00022512"/>
    </source>
</evidence>
<keyword evidence="8 13" id="KW-0378">Hydrolase</keyword>
<evidence type="ECO:0000256" key="9">
    <source>
        <dbReference type="ARBA" id="ARBA00023085"/>
    </source>
</evidence>
<evidence type="ECO:0000256" key="2">
    <source>
        <dbReference type="ARBA" id="ARBA00005184"/>
    </source>
</evidence>
<evidence type="ECO:0000256" key="5">
    <source>
        <dbReference type="ARBA" id="ARBA00013229"/>
    </source>
</evidence>
<proteinExistence type="inferred from homology"/>
<dbReference type="PROSITE" id="PS00503">
    <property type="entry name" value="PECTINESTERASE_2"/>
    <property type="match status" value="1"/>
</dbReference>
<keyword evidence="6" id="KW-0134">Cell wall</keyword>
<dbReference type="CDD" id="cd15798">
    <property type="entry name" value="PMEI-like_3"/>
    <property type="match status" value="1"/>
</dbReference>
<evidence type="ECO:0000256" key="3">
    <source>
        <dbReference type="ARBA" id="ARBA00006027"/>
    </source>
</evidence>
<comment type="subcellular location">
    <subcellularLocation>
        <location evidence="1">Secreted</location>
        <location evidence="1">Cell wall</location>
    </subcellularLocation>
</comment>
<dbReference type="SUPFAM" id="SSF51126">
    <property type="entry name" value="Pectin lyase-like"/>
    <property type="match status" value="1"/>
</dbReference>
<comment type="catalytic activity">
    <reaction evidence="11 13">
        <text>[(1-&gt;4)-alpha-D-galacturonosyl methyl ester](n) + n H2O = [(1-&gt;4)-alpha-D-galacturonosyl](n) + n methanol + n H(+)</text>
        <dbReference type="Rhea" id="RHEA:22380"/>
        <dbReference type="Rhea" id="RHEA-COMP:14570"/>
        <dbReference type="Rhea" id="RHEA-COMP:14573"/>
        <dbReference type="ChEBI" id="CHEBI:15377"/>
        <dbReference type="ChEBI" id="CHEBI:15378"/>
        <dbReference type="ChEBI" id="CHEBI:17790"/>
        <dbReference type="ChEBI" id="CHEBI:140522"/>
        <dbReference type="ChEBI" id="CHEBI:140523"/>
        <dbReference type="EC" id="3.1.1.11"/>
    </reaction>
</comment>
<comment type="caution">
    <text evidence="15">The sequence shown here is derived from an EMBL/GenBank/DDBJ whole genome shotgun (WGS) entry which is preliminary data.</text>
</comment>
<dbReference type="GO" id="GO:0042545">
    <property type="term" value="P:cell wall modification"/>
    <property type="evidence" value="ECO:0007669"/>
    <property type="project" value="UniProtKB-UniRule"/>
</dbReference>
<evidence type="ECO:0000256" key="1">
    <source>
        <dbReference type="ARBA" id="ARBA00004191"/>
    </source>
</evidence>
<evidence type="ECO:0000256" key="4">
    <source>
        <dbReference type="ARBA" id="ARBA00007786"/>
    </source>
</evidence>
<evidence type="ECO:0000256" key="13">
    <source>
        <dbReference type="RuleBase" id="RU000589"/>
    </source>
</evidence>
<dbReference type="InterPro" id="IPR000070">
    <property type="entry name" value="Pectinesterase_cat"/>
</dbReference>
<feature type="domain" description="Pectinesterase inhibitor" evidence="14">
    <location>
        <begin position="41"/>
        <end position="193"/>
    </location>
</feature>
<dbReference type="SMART" id="SM00856">
    <property type="entry name" value="PMEI"/>
    <property type="match status" value="1"/>
</dbReference>
<dbReference type="InterPro" id="IPR033131">
    <property type="entry name" value="Pectinesterase_Asp_AS"/>
</dbReference>
<sequence>MVGKVAISAVSLVLVVGVVIGMVAVVHRSDSPDNDKHNMSASMKAVTTICAPTTYKDACVRSLESVANNETATPKDYIMAAILATLDEVKKSFNVTGKTVVNKDDDPYDHMAVEDCKDLLDDAIDTLQASYSSVGESDMHTIQDRANELRSWMTAVYSLQSSCLDQIQKPEYKSAIENGMINATQLTHNAINIIAELSEVLKTFNVPINLQANRRRLLDVGEIGEDGYPTWFGAADRKLMEAHQKGGVAPNAVVAKDGSGQFKTVAAALAAYPKNFNGRYTIYVKAGVYEEFITMDKKQTNVFIYGDGPGKSIITGNRNYGIMKIGTMKTATFSAVGNGFIARGLTFRNDAGPDGHQAVALRVQSDMAAIFDCSIEGYQDTLYYHAFRQFYRNCVISGTVDFIFGMGDAVIQNSLIIVRKPNANQQNTITADGREVARGTNGLVLQNCRIIPEKELFPLRFQIPTYLARPWKAEALTVTMQSELGDLIRPEGYMKWDGANFHQTCEFYEFANRGPGSDTSKRSKEFTKFKVLNAGEAAKYTPGQFLSGSQWLKNTGVPFQLGL</sequence>
<dbReference type="FunFam" id="1.20.140.40:FF:000001">
    <property type="entry name" value="Pectinesterase"/>
    <property type="match status" value="1"/>
</dbReference>
<dbReference type="InterPro" id="IPR035513">
    <property type="entry name" value="Invertase/methylesterase_inhib"/>
</dbReference>
<dbReference type="OrthoDB" id="2019149at2759"/>